<sequence length="184" mass="21075">MDKVELYRQFFSAFKELCASGKQPGSFSEYCLEHGVSQWQMAIVLKDEYQPVQTITGYRRITGKGLLYSKIYEDFKELCAEGKQPGTFQSFCDKQGVTRKQTYAYLKSHKLKVVGLPGYSRPTGYKRQQYQEVPFEDIIFEEAGFLPSTLDRVITVKVDGHVTVSFPSDTDICNRFFLTHQGST</sequence>
<name>A0A926F4F3_9BACT</name>
<evidence type="ECO:0000313" key="2">
    <source>
        <dbReference type="Proteomes" id="UP000651085"/>
    </source>
</evidence>
<dbReference type="RefSeq" id="WP_262435099.1">
    <property type="nucleotide sequence ID" value="NZ_JACRTF010000001.1"/>
</dbReference>
<comment type="caution">
    <text evidence="1">The sequence shown here is derived from an EMBL/GenBank/DDBJ whole genome shotgun (WGS) entry which is preliminary data.</text>
</comment>
<reference evidence="1" key="1">
    <citation type="submission" date="2020-08" db="EMBL/GenBank/DDBJ databases">
        <title>Genome public.</title>
        <authorList>
            <person name="Liu C."/>
            <person name="Sun Q."/>
        </authorList>
    </citation>
    <scope>NUCLEOTIDE SEQUENCE</scope>
    <source>
        <strain evidence="1">N12</strain>
    </source>
</reference>
<keyword evidence="2" id="KW-1185">Reference proteome</keyword>
<dbReference type="EMBL" id="JACRTF010000001">
    <property type="protein sequence ID" value="MBC8593993.1"/>
    <property type="molecule type" value="Genomic_DNA"/>
</dbReference>
<gene>
    <name evidence="1" type="ORF">H8744_12200</name>
</gene>
<evidence type="ECO:0000313" key="1">
    <source>
        <dbReference type="EMBL" id="MBC8593993.1"/>
    </source>
</evidence>
<accession>A0A926F4F3</accession>
<organism evidence="1 2">
    <name type="scientific">Jilunia laotingensis</name>
    <dbReference type="NCBI Taxonomy" id="2763675"/>
    <lineage>
        <taxon>Bacteria</taxon>
        <taxon>Pseudomonadati</taxon>
        <taxon>Bacteroidota</taxon>
        <taxon>Bacteroidia</taxon>
        <taxon>Bacteroidales</taxon>
        <taxon>Bacteroidaceae</taxon>
        <taxon>Jilunia</taxon>
    </lineage>
</organism>
<proteinExistence type="predicted"/>
<dbReference type="AlphaFoldDB" id="A0A926F4F3"/>
<protein>
    <submittedName>
        <fullName evidence="1">Uncharacterized protein</fullName>
    </submittedName>
</protein>
<dbReference type="Proteomes" id="UP000651085">
    <property type="component" value="Unassembled WGS sequence"/>
</dbReference>